<comment type="caution">
    <text evidence="1">The sequence shown here is derived from an EMBL/GenBank/DDBJ whole genome shotgun (WGS) entry which is preliminary data.</text>
</comment>
<evidence type="ECO:0000313" key="1">
    <source>
        <dbReference type="EMBL" id="GGD07754.1"/>
    </source>
</evidence>
<organism evidence="1 2">
    <name type="scientific">Pontibacillus salipaludis</name>
    <dbReference type="NCBI Taxonomy" id="1697394"/>
    <lineage>
        <taxon>Bacteria</taxon>
        <taxon>Bacillati</taxon>
        <taxon>Bacillota</taxon>
        <taxon>Bacilli</taxon>
        <taxon>Bacillales</taxon>
        <taxon>Bacillaceae</taxon>
        <taxon>Pontibacillus</taxon>
    </lineage>
</organism>
<accession>A0ABQ1PZZ4</accession>
<reference evidence="2" key="1">
    <citation type="journal article" date="2019" name="Int. J. Syst. Evol. Microbiol.">
        <title>The Global Catalogue of Microorganisms (GCM) 10K type strain sequencing project: providing services to taxonomists for standard genome sequencing and annotation.</title>
        <authorList>
            <consortium name="The Broad Institute Genomics Platform"/>
            <consortium name="The Broad Institute Genome Sequencing Center for Infectious Disease"/>
            <person name="Wu L."/>
            <person name="Ma J."/>
        </authorList>
    </citation>
    <scope>NUCLEOTIDE SEQUENCE [LARGE SCALE GENOMIC DNA]</scope>
    <source>
        <strain evidence="2">CGMCC 1.15353</strain>
    </source>
</reference>
<dbReference type="EMBL" id="BMIN01000004">
    <property type="protein sequence ID" value="GGD07754.1"/>
    <property type="molecule type" value="Genomic_DNA"/>
</dbReference>
<protein>
    <submittedName>
        <fullName evidence="1">Uncharacterized protein</fullName>
    </submittedName>
</protein>
<proteinExistence type="predicted"/>
<sequence>MEREEIGCVIRINEYSCYGPGQSKPATLYKDGLVVPHKYVVVDVEVDEEGSEWELGEWQDDFKSAFYINGGGMTG</sequence>
<gene>
    <name evidence="1" type="ORF">GCM10011389_14110</name>
</gene>
<name>A0ABQ1PZZ4_9BACI</name>
<dbReference type="Proteomes" id="UP000642571">
    <property type="component" value="Unassembled WGS sequence"/>
</dbReference>
<evidence type="ECO:0000313" key="2">
    <source>
        <dbReference type="Proteomes" id="UP000642571"/>
    </source>
</evidence>
<keyword evidence="2" id="KW-1185">Reference proteome</keyword>